<protein>
    <submittedName>
        <fullName evidence="1">Uncharacterized protein</fullName>
    </submittedName>
</protein>
<organism evidence="1 2">
    <name type="scientific">Tessaracoccus flavus</name>
    <dbReference type="NCBI Taxonomy" id="1610493"/>
    <lineage>
        <taxon>Bacteria</taxon>
        <taxon>Bacillati</taxon>
        <taxon>Actinomycetota</taxon>
        <taxon>Actinomycetes</taxon>
        <taxon>Propionibacteriales</taxon>
        <taxon>Propionibacteriaceae</taxon>
        <taxon>Tessaracoccus</taxon>
    </lineage>
</organism>
<dbReference type="CDD" id="cd07067">
    <property type="entry name" value="HP_PGM_like"/>
    <property type="match status" value="1"/>
</dbReference>
<dbReference type="InterPro" id="IPR013078">
    <property type="entry name" value="His_Pase_superF_clade-1"/>
</dbReference>
<dbReference type="KEGG" id="tfl:RPIT_01520"/>
<keyword evidence="2" id="KW-1185">Reference proteome</keyword>
<accession>A0A1Q2CC17</accession>
<dbReference type="OrthoDB" id="9810154at2"/>
<evidence type="ECO:0000313" key="1">
    <source>
        <dbReference type="EMBL" id="AQP43654.1"/>
    </source>
</evidence>
<name>A0A1Q2CC17_9ACTN</name>
<reference evidence="1 2" key="1">
    <citation type="journal article" date="2016" name="Int. J. Syst. Evol. Microbiol.">
        <title>Tessaracoccus flavus sp. nov., isolated from the drainage system of a lindane-producing factory.</title>
        <authorList>
            <person name="Kumari R."/>
            <person name="Singh P."/>
            <person name="Schumann P."/>
            <person name="Lal R."/>
        </authorList>
    </citation>
    <scope>NUCLEOTIDE SEQUENCE [LARGE SCALE GENOMIC DNA]</scope>
    <source>
        <strain evidence="1 2">RP1T</strain>
    </source>
</reference>
<proteinExistence type="predicted"/>
<dbReference type="InterPro" id="IPR029033">
    <property type="entry name" value="His_PPase_superfam"/>
</dbReference>
<dbReference type="AlphaFoldDB" id="A0A1Q2CC17"/>
<dbReference type="SMART" id="SM00855">
    <property type="entry name" value="PGAM"/>
    <property type="match status" value="1"/>
</dbReference>
<dbReference type="RefSeq" id="WP_077339875.1">
    <property type="nucleotide sequence ID" value="NZ_CP019605.1"/>
</dbReference>
<dbReference type="Pfam" id="PF00300">
    <property type="entry name" value="His_Phos_1"/>
    <property type="match status" value="1"/>
</dbReference>
<dbReference type="Gene3D" id="3.40.50.1240">
    <property type="entry name" value="Phosphoglycerate mutase-like"/>
    <property type="match status" value="1"/>
</dbReference>
<dbReference type="EMBL" id="CP019605">
    <property type="protein sequence ID" value="AQP43654.1"/>
    <property type="molecule type" value="Genomic_DNA"/>
</dbReference>
<gene>
    <name evidence="1" type="ORF">RPIT_01520</name>
</gene>
<dbReference type="STRING" id="1610493.RPIT_01520"/>
<sequence>MRRLVLMRHAKTEANHVEGDKARRLNPRGVQDAQEAGVALRGLGVDYALVSSAVRTRETFAHLGLDVPVEFQDALYYGGTETMLQRIAEMGDDVECLLVVGHAPTVPSLVAELAYASNRAEADQAQCWFPTAAYTVFSFDGSWESLGEGDLDHVHLDAVTRPDKHH</sequence>
<dbReference type="Proteomes" id="UP000188324">
    <property type="component" value="Chromosome"/>
</dbReference>
<evidence type="ECO:0000313" key="2">
    <source>
        <dbReference type="Proteomes" id="UP000188324"/>
    </source>
</evidence>
<dbReference type="SUPFAM" id="SSF53254">
    <property type="entry name" value="Phosphoglycerate mutase-like"/>
    <property type="match status" value="1"/>
</dbReference>